<keyword evidence="10" id="KW-1185">Reference proteome</keyword>
<dbReference type="GO" id="GO:0017038">
    <property type="term" value="P:protein import"/>
    <property type="evidence" value="ECO:0007669"/>
    <property type="project" value="TreeGrafter"/>
</dbReference>
<dbReference type="RefSeq" id="WP_111372174.1">
    <property type="nucleotide sequence ID" value="NZ_CP029480.1"/>
</dbReference>
<feature type="transmembrane region" description="Helical" evidence="7">
    <location>
        <begin position="181"/>
        <end position="199"/>
    </location>
</feature>
<dbReference type="PANTHER" id="PTHR30625">
    <property type="entry name" value="PROTEIN TOLQ"/>
    <property type="match status" value="1"/>
</dbReference>
<feature type="transmembrane region" description="Helical" evidence="7">
    <location>
        <begin position="136"/>
        <end position="161"/>
    </location>
</feature>
<organism evidence="9 10">
    <name type="scientific">Arcticibacterium luteifluviistationis</name>
    <dbReference type="NCBI Taxonomy" id="1784714"/>
    <lineage>
        <taxon>Bacteria</taxon>
        <taxon>Pseudomonadati</taxon>
        <taxon>Bacteroidota</taxon>
        <taxon>Cytophagia</taxon>
        <taxon>Cytophagales</taxon>
        <taxon>Leadbetterellaceae</taxon>
        <taxon>Arcticibacterium</taxon>
    </lineage>
</organism>
<dbReference type="GO" id="GO:0005886">
    <property type="term" value="C:plasma membrane"/>
    <property type="evidence" value="ECO:0007669"/>
    <property type="project" value="UniProtKB-SubCell"/>
</dbReference>
<evidence type="ECO:0000313" key="10">
    <source>
        <dbReference type="Proteomes" id="UP000249873"/>
    </source>
</evidence>
<feature type="transmembrane region" description="Helical" evidence="7">
    <location>
        <begin position="31"/>
        <end position="54"/>
    </location>
</feature>
<dbReference type="PANTHER" id="PTHR30625:SF17">
    <property type="entry name" value="TOLQ-RELATED"/>
    <property type="match status" value="1"/>
</dbReference>
<name>A0A2Z4GCU1_9BACT</name>
<comment type="similarity">
    <text evidence="6">Belongs to the exbB/tolQ family.</text>
</comment>
<dbReference type="InterPro" id="IPR002898">
    <property type="entry name" value="MotA_ExbB_proton_chnl"/>
</dbReference>
<evidence type="ECO:0000256" key="1">
    <source>
        <dbReference type="ARBA" id="ARBA00004651"/>
    </source>
</evidence>
<reference evidence="9 10" key="1">
    <citation type="submission" date="2018-05" db="EMBL/GenBank/DDBJ databases">
        <title>Complete genome sequence of Arcticibacterium luteifluviistationis SM1504T, a cytophagaceae bacterium isolated from Arctic surface seawater.</title>
        <authorList>
            <person name="Li Y."/>
            <person name="Qin Q.-L."/>
        </authorList>
    </citation>
    <scope>NUCLEOTIDE SEQUENCE [LARGE SCALE GENOMIC DNA]</scope>
    <source>
        <strain evidence="9 10">SM1504</strain>
    </source>
</reference>
<gene>
    <name evidence="9" type="ORF">DJ013_12710</name>
</gene>
<dbReference type="OrthoDB" id="4045at2"/>
<evidence type="ECO:0000256" key="2">
    <source>
        <dbReference type="ARBA" id="ARBA00022475"/>
    </source>
</evidence>
<keyword evidence="6" id="KW-0813">Transport</keyword>
<dbReference type="AlphaFoldDB" id="A0A2Z4GCU1"/>
<evidence type="ECO:0000256" key="3">
    <source>
        <dbReference type="ARBA" id="ARBA00022692"/>
    </source>
</evidence>
<dbReference type="Proteomes" id="UP000249873">
    <property type="component" value="Chromosome"/>
</dbReference>
<sequence>MLKMLLLQIPAEVGMDSTLTASVDSINYFELLLKGGIVIYPIMILLFATLYLMAERYLFIKNASRIDFGFLRSLKDNILRGDMRSGISLCKSTNLPISRILEKGISRIGRPVKDIESAMEIQSNLEISKMEKNMGYLGLIAGVAPTLGFVGTISGIIRIFYEISVTGNFSIETISNGLYEKMISSFSGLVVGLIAYSAYHSINMMTDKFSINLQATVMDFLDTLNEPAS</sequence>
<evidence type="ECO:0000256" key="5">
    <source>
        <dbReference type="ARBA" id="ARBA00023136"/>
    </source>
</evidence>
<feature type="domain" description="MotA/TolQ/ExbB proton channel" evidence="8">
    <location>
        <begin position="94"/>
        <end position="210"/>
    </location>
</feature>
<accession>A0A2Z4GCU1</accession>
<dbReference type="EMBL" id="CP029480">
    <property type="protein sequence ID" value="AWV98981.1"/>
    <property type="molecule type" value="Genomic_DNA"/>
</dbReference>
<keyword evidence="2" id="KW-1003">Cell membrane</keyword>
<dbReference type="InterPro" id="IPR050790">
    <property type="entry name" value="ExbB/TolQ_transport"/>
</dbReference>
<keyword evidence="5 7" id="KW-0472">Membrane</keyword>
<evidence type="ECO:0000256" key="4">
    <source>
        <dbReference type="ARBA" id="ARBA00022989"/>
    </source>
</evidence>
<dbReference type="KEGG" id="als:DJ013_12710"/>
<evidence type="ECO:0000313" key="9">
    <source>
        <dbReference type="EMBL" id="AWV98981.1"/>
    </source>
</evidence>
<evidence type="ECO:0000259" key="8">
    <source>
        <dbReference type="Pfam" id="PF01618"/>
    </source>
</evidence>
<dbReference type="Pfam" id="PF01618">
    <property type="entry name" value="MotA_ExbB"/>
    <property type="match status" value="1"/>
</dbReference>
<evidence type="ECO:0000256" key="6">
    <source>
        <dbReference type="RuleBase" id="RU004057"/>
    </source>
</evidence>
<keyword evidence="6" id="KW-0653">Protein transport</keyword>
<protein>
    <submittedName>
        <fullName evidence="9">Biopolymer transporter ExbB</fullName>
    </submittedName>
</protein>
<evidence type="ECO:0000256" key="7">
    <source>
        <dbReference type="SAM" id="Phobius"/>
    </source>
</evidence>
<keyword evidence="4 7" id="KW-1133">Transmembrane helix</keyword>
<comment type="subcellular location">
    <subcellularLocation>
        <location evidence="1">Cell membrane</location>
        <topology evidence="1">Multi-pass membrane protein</topology>
    </subcellularLocation>
    <subcellularLocation>
        <location evidence="6">Membrane</location>
        <topology evidence="6">Multi-pass membrane protein</topology>
    </subcellularLocation>
</comment>
<keyword evidence="3 7" id="KW-0812">Transmembrane</keyword>
<proteinExistence type="inferred from homology"/>